<dbReference type="Gene3D" id="3.40.50.1000">
    <property type="entry name" value="HAD superfamily/HAD-like"/>
    <property type="match status" value="1"/>
</dbReference>
<dbReference type="EMBL" id="CP012333">
    <property type="protein sequence ID" value="AKV02949.1"/>
    <property type="molecule type" value="Genomic_DNA"/>
</dbReference>
<accession>A0A0K1QB32</accession>
<sequence>MRACHYLDVFDAIVAENGALLYTPRPPTERPLASPPPPDFAATLMERGVTPLSCGRIVLATWQPHEQVVLDVIREMGLELEVIFNKGAVMVLPSGINKASGLKAALAELGIPAQQVVSVGDAENDHSLLEACGIGVAVGNAVPALKRRADLVLTKVRGEGVIELCDAVLANDLAGTERVTPMRLSPTGVR</sequence>
<evidence type="ECO:0000313" key="2">
    <source>
        <dbReference type="Proteomes" id="UP000064967"/>
    </source>
</evidence>
<dbReference type="InterPro" id="IPR036412">
    <property type="entry name" value="HAD-like_sf"/>
</dbReference>
<gene>
    <name evidence="1" type="ORF">AKJ09_09612</name>
</gene>
<dbReference type="KEGG" id="llu:AKJ09_09612"/>
<dbReference type="GO" id="GO:0016791">
    <property type="term" value="F:phosphatase activity"/>
    <property type="evidence" value="ECO:0007669"/>
    <property type="project" value="TreeGrafter"/>
</dbReference>
<dbReference type="GO" id="GO:0000287">
    <property type="term" value="F:magnesium ion binding"/>
    <property type="evidence" value="ECO:0007669"/>
    <property type="project" value="TreeGrafter"/>
</dbReference>
<dbReference type="Proteomes" id="UP000064967">
    <property type="component" value="Chromosome"/>
</dbReference>
<dbReference type="InterPro" id="IPR023214">
    <property type="entry name" value="HAD_sf"/>
</dbReference>
<name>A0A0K1QB32_9BACT</name>
<organism evidence="1 2">
    <name type="scientific">Labilithrix luteola</name>
    <dbReference type="NCBI Taxonomy" id="1391654"/>
    <lineage>
        <taxon>Bacteria</taxon>
        <taxon>Pseudomonadati</taxon>
        <taxon>Myxococcota</taxon>
        <taxon>Polyangia</taxon>
        <taxon>Polyangiales</taxon>
        <taxon>Labilitrichaceae</taxon>
        <taxon>Labilithrix</taxon>
    </lineage>
</organism>
<evidence type="ECO:0000313" key="1">
    <source>
        <dbReference type="EMBL" id="AKV02949.1"/>
    </source>
</evidence>
<dbReference type="NCBIfam" id="TIGR01484">
    <property type="entry name" value="HAD-SF-IIB"/>
    <property type="match status" value="1"/>
</dbReference>
<dbReference type="STRING" id="1391654.AKJ09_09612"/>
<dbReference type="PANTHER" id="PTHR10000">
    <property type="entry name" value="PHOSPHOSERINE PHOSPHATASE"/>
    <property type="match status" value="1"/>
</dbReference>
<dbReference type="PATRIC" id="fig|1391654.3.peg.9737"/>
<reference evidence="1 2" key="1">
    <citation type="submission" date="2015-08" db="EMBL/GenBank/DDBJ databases">
        <authorList>
            <person name="Babu N.S."/>
            <person name="Beckwith C.J."/>
            <person name="Beseler K.G."/>
            <person name="Brison A."/>
            <person name="Carone J.V."/>
            <person name="Caskin T.P."/>
            <person name="Diamond M."/>
            <person name="Durham M.E."/>
            <person name="Foxe J.M."/>
            <person name="Go M."/>
            <person name="Henderson B.A."/>
            <person name="Jones I.B."/>
            <person name="McGettigan J.A."/>
            <person name="Micheletti S.J."/>
            <person name="Nasrallah M.E."/>
            <person name="Ortiz D."/>
            <person name="Piller C.R."/>
            <person name="Privatt S.R."/>
            <person name="Schneider S.L."/>
            <person name="Sharp S."/>
            <person name="Smith T.C."/>
            <person name="Stanton J.D."/>
            <person name="Ullery H.E."/>
            <person name="Wilson R.J."/>
            <person name="Serrano M.G."/>
            <person name="Buck G."/>
            <person name="Lee V."/>
            <person name="Wang Y."/>
            <person name="Carvalho R."/>
            <person name="Voegtly L."/>
            <person name="Shi R."/>
            <person name="Duckworth R."/>
            <person name="Johnson A."/>
            <person name="Loviza R."/>
            <person name="Walstead R."/>
            <person name="Shah Z."/>
            <person name="Kiflezghi M."/>
            <person name="Wade K."/>
            <person name="Ball S.L."/>
            <person name="Bradley K.W."/>
            <person name="Asai D.J."/>
            <person name="Bowman C.A."/>
            <person name="Russell D.A."/>
            <person name="Pope W.H."/>
            <person name="Jacobs-Sera D."/>
            <person name="Hendrix R.W."/>
            <person name="Hatfull G.F."/>
        </authorList>
    </citation>
    <scope>NUCLEOTIDE SEQUENCE [LARGE SCALE GENOMIC DNA]</scope>
    <source>
        <strain evidence="1 2">DSM 27648</strain>
    </source>
</reference>
<dbReference type="GO" id="GO:0005829">
    <property type="term" value="C:cytosol"/>
    <property type="evidence" value="ECO:0007669"/>
    <property type="project" value="TreeGrafter"/>
</dbReference>
<protein>
    <submittedName>
        <fullName evidence="1">Hydrolase (HAD superfamily)</fullName>
    </submittedName>
</protein>
<proteinExistence type="predicted"/>
<dbReference type="SUPFAM" id="SSF56784">
    <property type="entry name" value="HAD-like"/>
    <property type="match status" value="1"/>
</dbReference>
<keyword evidence="2" id="KW-1185">Reference proteome</keyword>
<dbReference type="AlphaFoldDB" id="A0A0K1QB32"/>
<dbReference type="Pfam" id="PF08282">
    <property type="entry name" value="Hydrolase_3"/>
    <property type="match status" value="1"/>
</dbReference>
<dbReference type="InterPro" id="IPR006379">
    <property type="entry name" value="HAD-SF_hydro_IIB"/>
</dbReference>
<dbReference type="PANTHER" id="PTHR10000:SF8">
    <property type="entry name" value="HAD SUPERFAMILY HYDROLASE-LIKE, TYPE 3"/>
    <property type="match status" value="1"/>
</dbReference>
<keyword evidence="1" id="KW-0378">Hydrolase</keyword>